<reference evidence="9" key="2">
    <citation type="submission" date="2015-01" db="EMBL/GenBank/DDBJ databases">
        <title>Evolutionary Origins and Diversification of the Mycorrhizal Mutualists.</title>
        <authorList>
            <consortium name="DOE Joint Genome Institute"/>
            <consortium name="Mycorrhizal Genomics Consortium"/>
            <person name="Kohler A."/>
            <person name="Kuo A."/>
            <person name="Nagy L.G."/>
            <person name="Floudas D."/>
            <person name="Copeland A."/>
            <person name="Barry K.W."/>
            <person name="Cichocki N."/>
            <person name="Veneault-Fourrey C."/>
            <person name="LaButti K."/>
            <person name="Lindquist E.A."/>
            <person name="Lipzen A."/>
            <person name="Lundell T."/>
            <person name="Morin E."/>
            <person name="Murat C."/>
            <person name="Riley R."/>
            <person name="Ohm R."/>
            <person name="Sun H."/>
            <person name="Tunlid A."/>
            <person name="Henrissat B."/>
            <person name="Grigoriev I.V."/>
            <person name="Hibbett D.S."/>
            <person name="Martin F."/>
        </authorList>
    </citation>
    <scope>NUCLEOTIDE SEQUENCE [LARGE SCALE GENOMIC DNA]</scope>
    <source>
        <strain evidence="9">MAFF 305830</strain>
    </source>
</reference>
<organism evidence="8 9">
    <name type="scientific">Serendipita vermifera MAFF 305830</name>
    <dbReference type="NCBI Taxonomy" id="933852"/>
    <lineage>
        <taxon>Eukaryota</taxon>
        <taxon>Fungi</taxon>
        <taxon>Dikarya</taxon>
        <taxon>Basidiomycota</taxon>
        <taxon>Agaricomycotina</taxon>
        <taxon>Agaricomycetes</taxon>
        <taxon>Sebacinales</taxon>
        <taxon>Serendipitaceae</taxon>
        <taxon>Serendipita</taxon>
    </lineage>
</organism>
<dbReference type="InterPro" id="IPR041679">
    <property type="entry name" value="DNA2/NAM7-like_C"/>
</dbReference>
<dbReference type="GO" id="GO:0005524">
    <property type="term" value="F:ATP binding"/>
    <property type="evidence" value="ECO:0007669"/>
    <property type="project" value="UniProtKB-KW"/>
</dbReference>
<dbReference type="SUPFAM" id="SSF52540">
    <property type="entry name" value="P-loop containing nucleoside triphosphate hydrolases"/>
    <property type="match status" value="1"/>
</dbReference>
<keyword evidence="3" id="KW-0378">Hydrolase</keyword>
<dbReference type="GO" id="GO:0000184">
    <property type="term" value="P:nuclear-transcribed mRNA catabolic process, nonsense-mediated decay"/>
    <property type="evidence" value="ECO:0007669"/>
    <property type="project" value="TreeGrafter"/>
</dbReference>
<protein>
    <recommendedName>
        <fullName evidence="10">Helicase ATP-binding domain-containing protein</fullName>
    </recommendedName>
</protein>
<dbReference type="GO" id="GO:0003724">
    <property type="term" value="F:RNA helicase activity"/>
    <property type="evidence" value="ECO:0007669"/>
    <property type="project" value="TreeGrafter"/>
</dbReference>
<dbReference type="GO" id="GO:0005737">
    <property type="term" value="C:cytoplasm"/>
    <property type="evidence" value="ECO:0007669"/>
    <property type="project" value="TreeGrafter"/>
</dbReference>
<evidence type="ECO:0000313" key="9">
    <source>
        <dbReference type="Proteomes" id="UP000054097"/>
    </source>
</evidence>
<dbReference type="HOGENOM" id="CLU_001666_8_3_1"/>
<dbReference type="InterPro" id="IPR041677">
    <property type="entry name" value="DNA2/NAM7_AAA_11"/>
</dbReference>
<sequence>MGLPSPALIVGGSRCSLRAIRAPQSFSRARLTSLAGGDTHTTQARRLCNKNAVSVVNMLKRELRIVEQYPTSSRAFAHSPRSEPAYPLGHDGSERIDSDQIVADTAPESSIAPAEYDRWTPYDSTNPSSAKAVFRRKRPPTPDFVQGRESYQEEIEAYKKHFVPLLQAEQDDAMDKVIERLVHWPLERTIADGYTLEDLSACKYVKQGEKHHDGYTYDFVPPAGESLGVNLFLRGSQVTIVPNLKSPLDYYEPEQKRIETPQGTVIYSSPEKIRIKLLDRITELSIRERWRLDLYTSDIGHQRMLEAIEALNYNPAEIEAESSQLENGEYELHGTHLRREILDDWCTSIQRTDNSNTPSIESSRGHNSYPEGLFMSDERIKDWVHRYSLPTPEVKEDDPNLLLNASQVQAIAQMIGQNFSLVQGPPGTGKTRTIIETIRLLKAHFKVPHPILICTYTNAAVDNLVEGLAAAGLKPLRIGSEGNVRENVSEWSLQTRMQNHPDWKKLNDLKRQRQELRQRRPKLSEEDPTVVAWNASISSLKKRIMELEMPMQYHILHSADVVCTTCLTAGSRTLRLVDFPAVFLDEASMSTEPASLIPLMRGSRHVALIGDHKQLPPVITSSVAQQGGFSRSLFQRLIEKQTLPSVMLNTQYRMHPSISAFPSKEFYDTALKNGTVSSEGIVGATFSPPKSRHLSRRQSKVTGQVPSVLFIHHDHWEIAKDRSRANIRELHIAIAILEDLLLSNPEMQGKDIGIIAPYVAQIRMLESMLQTDPDWEEYFREKLGTQRALQMKEIEVKTVDGFEGREKEVIIFSTVRNNSYGQIGFLADRRRMNVALTRAKRALFVLGSMTTLSQGRYGVNRDEPDKDVAKMMIQASGDEWKKFIQFVLAEELFAEFDRPLEYRSVEETLAFERVDETPLMLRSSITA</sequence>
<dbReference type="GO" id="GO:0005694">
    <property type="term" value="C:chromosome"/>
    <property type="evidence" value="ECO:0007669"/>
    <property type="project" value="UniProtKB-ARBA"/>
</dbReference>
<evidence type="ECO:0000256" key="2">
    <source>
        <dbReference type="ARBA" id="ARBA00022741"/>
    </source>
</evidence>
<dbReference type="CDD" id="cd18808">
    <property type="entry name" value="SF1_C_Upf1"/>
    <property type="match status" value="1"/>
</dbReference>
<evidence type="ECO:0000259" key="6">
    <source>
        <dbReference type="Pfam" id="PF13086"/>
    </source>
</evidence>
<dbReference type="STRING" id="933852.A0A0C3B2Z5"/>
<evidence type="ECO:0000256" key="4">
    <source>
        <dbReference type="ARBA" id="ARBA00022806"/>
    </source>
</evidence>
<comment type="similarity">
    <text evidence="1">Belongs to the DNA2/NAM7 helicase family.</text>
</comment>
<proteinExistence type="inferred from homology"/>
<dbReference type="PANTHER" id="PTHR10887:SF517">
    <property type="entry name" value="RNA HELICASE NONSENSE MRNA REDUCING FACTOR"/>
    <property type="match status" value="1"/>
</dbReference>
<dbReference type="InterPro" id="IPR047187">
    <property type="entry name" value="SF1_C_Upf1"/>
</dbReference>
<keyword evidence="5" id="KW-0067">ATP-binding</keyword>
<dbReference type="AlphaFoldDB" id="A0A0C3B2Z5"/>
<dbReference type="GO" id="GO:0016787">
    <property type="term" value="F:hydrolase activity"/>
    <property type="evidence" value="ECO:0007669"/>
    <property type="project" value="UniProtKB-KW"/>
</dbReference>
<keyword evidence="4" id="KW-0347">Helicase</keyword>
<evidence type="ECO:0000313" key="8">
    <source>
        <dbReference type="EMBL" id="KIM26559.1"/>
    </source>
</evidence>
<evidence type="ECO:0008006" key="10">
    <source>
        <dbReference type="Google" id="ProtNLM"/>
    </source>
</evidence>
<dbReference type="Gene3D" id="3.40.50.300">
    <property type="entry name" value="P-loop containing nucleotide triphosphate hydrolases"/>
    <property type="match status" value="2"/>
</dbReference>
<keyword evidence="2" id="KW-0547">Nucleotide-binding</keyword>
<evidence type="ECO:0000256" key="1">
    <source>
        <dbReference type="ARBA" id="ARBA00007913"/>
    </source>
</evidence>
<dbReference type="Pfam" id="PF13087">
    <property type="entry name" value="AAA_12"/>
    <property type="match status" value="1"/>
</dbReference>
<reference evidence="8 9" key="1">
    <citation type="submission" date="2014-04" db="EMBL/GenBank/DDBJ databases">
        <authorList>
            <consortium name="DOE Joint Genome Institute"/>
            <person name="Kuo A."/>
            <person name="Zuccaro A."/>
            <person name="Kohler A."/>
            <person name="Nagy L.G."/>
            <person name="Floudas D."/>
            <person name="Copeland A."/>
            <person name="Barry K.W."/>
            <person name="Cichocki N."/>
            <person name="Veneault-Fourrey C."/>
            <person name="LaButti K."/>
            <person name="Lindquist E.A."/>
            <person name="Lipzen A."/>
            <person name="Lundell T."/>
            <person name="Morin E."/>
            <person name="Murat C."/>
            <person name="Sun H."/>
            <person name="Tunlid A."/>
            <person name="Henrissat B."/>
            <person name="Grigoriev I.V."/>
            <person name="Hibbett D.S."/>
            <person name="Martin F."/>
            <person name="Nordberg H.P."/>
            <person name="Cantor M.N."/>
            <person name="Hua S.X."/>
        </authorList>
    </citation>
    <scope>NUCLEOTIDE SEQUENCE [LARGE SCALE GENOMIC DNA]</scope>
    <source>
        <strain evidence="8 9">MAFF 305830</strain>
    </source>
</reference>
<evidence type="ECO:0000259" key="7">
    <source>
        <dbReference type="Pfam" id="PF13087"/>
    </source>
</evidence>
<gene>
    <name evidence="8" type="ORF">M408DRAFT_330517</name>
</gene>
<evidence type="ECO:0000256" key="5">
    <source>
        <dbReference type="ARBA" id="ARBA00022840"/>
    </source>
</evidence>
<feature type="domain" description="DNA2/NAM7 helicase helicase" evidence="6">
    <location>
        <begin position="403"/>
        <end position="621"/>
    </location>
</feature>
<dbReference type="OrthoDB" id="6513042at2759"/>
<name>A0A0C3B2Z5_SERVB</name>
<accession>A0A0C3B2Z5</accession>
<dbReference type="EMBL" id="KN824305">
    <property type="protein sequence ID" value="KIM26559.1"/>
    <property type="molecule type" value="Genomic_DNA"/>
</dbReference>
<dbReference type="PANTHER" id="PTHR10887">
    <property type="entry name" value="DNA2/NAM7 HELICASE FAMILY"/>
    <property type="match status" value="1"/>
</dbReference>
<dbReference type="InterPro" id="IPR027417">
    <property type="entry name" value="P-loop_NTPase"/>
</dbReference>
<keyword evidence="9" id="KW-1185">Reference proteome</keyword>
<dbReference type="InterPro" id="IPR045055">
    <property type="entry name" value="DNA2/NAM7-like"/>
</dbReference>
<dbReference type="Pfam" id="PF13086">
    <property type="entry name" value="AAA_11"/>
    <property type="match status" value="1"/>
</dbReference>
<dbReference type="Proteomes" id="UP000054097">
    <property type="component" value="Unassembled WGS sequence"/>
</dbReference>
<evidence type="ECO:0000256" key="3">
    <source>
        <dbReference type="ARBA" id="ARBA00022801"/>
    </source>
</evidence>
<dbReference type="FunFam" id="3.40.50.300:FF:000326">
    <property type="entry name" value="P-loop containing nucleoside triphosphate hydrolase"/>
    <property type="match status" value="1"/>
</dbReference>
<feature type="domain" description="DNA2/NAM7 helicase-like C-terminal" evidence="7">
    <location>
        <begin position="630"/>
        <end position="849"/>
    </location>
</feature>